<dbReference type="Proteomes" id="UP000029990">
    <property type="component" value="Unassembled WGS sequence"/>
</dbReference>
<name>A0ABR4XA80_9MICO</name>
<accession>A0ABR4XA80</accession>
<gene>
    <name evidence="1" type="ORF">N798_15215</name>
</gene>
<reference evidence="1 2" key="1">
    <citation type="submission" date="2013-08" db="EMBL/GenBank/DDBJ databases">
        <title>The genome sequence of Knoellia flava.</title>
        <authorList>
            <person name="Zhu W."/>
            <person name="Wang G."/>
        </authorList>
    </citation>
    <scope>NUCLEOTIDE SEQUENCE [LARGE SCALE GENOMIC DNA]</scope>
    <source>
        <strain evidence="1 2">TL1</strain>
    </source>
</reference>
<dbReference type="EMBL" id="AVPI01000061">
    <property type="protein sequence ID" value="KGN29178.1"/>
    <property type="molecule type" value="Genomic_DNA"/>
</dbReference>
<protein>
    <submittedName>
        <fullName evidence="1">Uncharacterized protein</fullName>
    </submittedName>
</protein>
<sequence length="42" mass="4168">MVAVALGLLALVTTSAGQGTAERADDSSVVVAVPPGWRWGTG</sequence>
<organism evidence="1 2">
    <name type="scientific">Knoellia flava TL1</name>
    <dbReference type="NCBI Taxonomy" id="1385518"/>
    <lineage>
        <taxon>Bacteria</taxon>
        <taxon>Bacillati</taxon>
        <taxon>Actinomycetota</taxon>
        <taxon>Actinomycetes</taxon>
        <taxon>Micrococcales</taxon>
        <taxon>Intrasporangiaceae</taxon>
        <taxon>Knoellia</taxon>
    </lineage>
</organism>
<evidence type="ECO:0000313" key="1">
    <source>
        <dbReference type="EMBL" id="KGN29178.1"/>
    </source>
</evidence>
<comment type="caution">
    <text evidence="1">The sequence shown here is derived from an EMBL/GenBank/DDBJ whole genome shotgun (WGS) entry which is preliminary data.</text>
</comment>
<proteinExistence type="predicted"/>
<keyword evidence="2" id="KW-1185">Reference proteome</keyword>
<evidence type="ECO:0000313" key="2">
    <source>
        <dbReference type="Proteomes" id="UP000029990"/>
    </source>
</evidence>